<evidence type="ECO:0000313" key="4">
    <source>
        <dbReference type="EMBL" id="GBE78790.1"/>
    </source>
</evidence>
<proteinExistence type="inferred from homology"/>
<comment type="similarity">
    <text evidence="1">Belongs to the prefoldin subunit beta family.</text>
</comment>
<dbReference type="Pfam" id="PF01920">
    <property type="entry name" value="Prefoldin_2"/>
    <property type="match status" value="1"/>
</dbReference>
<dbReference type="PANTHER" id="PTHR21431">
    <property type="entry name" value="PREFOLDIN SUBUNIT 6"/>
    <property type="match status" value="1"/>
</dbReference>
<organism evidence="4 5">
    <name type="scientific">Sparassis crispa</name>
    <dbReference type="NCBI Taxonomy" id="139825"/>
    <lineage>
        <taxon>Eukaryota</taxon>
        <taxon>Fungi</taxon>
        <taxon>Dikarya</taxon>
        <taxon>Basidiomycota</taxon>
        <taxon>Agaricomycotina</taxon>
        <taxon>Agaricomycetes</taxon>
        <taxon>Polyporales</taxon>
        <taxon>Sparassidaceae</taxon>
        <taxon>Sparassis</taxon>
    </lineage>
</organism>
<feature type="coiled-coil region" evidence="3">
    <location>
        <begin position="11"/>
        <end position="45"/>
    </location>
</feature>
<dbReference type="AlphaFoldDB" id="A0A401G9E5"/>
<dbReference type="InParanoid" id="A0A401G9E5"/>
<evidence type="ECO:0000256" key="3">
    <source>
        <dbReference type="SAM" id="Coils"/>
    </source>
</evidence>
<keyword evidence="5" id="KW-1185">Reference proteome</keyword>
<dbReference type="CDD" id="cd23161">
    <property type="entry name" value="Prefoldin_6"/>
    <property type="match status" value="1"/>
</dbReference>
<reference evidence="4 5" key="1">
    <citation type="journal article" date="2018" name="Sci. Rep.">
        <title>Genome sequence of the cauliflower mushroom Sparassis crispa (Hanabiratake) and its association with beneficial usage.</title>
        <authorList>
            <person name="Kiyama R."/>
            <person name="Furutani Y."/>
            <person name="Kawaguchi K."/>
            <person name="Nakanishi T."/>
        </authorList>
    </citation>
    <scope>NUCLEOTIDE SEQUENCE [LARGE SCALE GENOMIC DNA]</scope>
</reference>
<dbReference type="GO" id="GO:0051082">
    <property type="term" value="F:unfolded protein binding"/>
    <property type="evidence" value="ECO:0007669"/>
    <property type="project" value="InterPro"/>
</dbReference>
<dbReference type="RefSeq" id="XP_027609703.1">
    <property type="nucleotide sequence ID" value="XM_027753902.1"/>
</dbReference>
<protein>
    <submittedName>
        <fullName evidence="4">Prefoldin subunit 6</fullName>
    </submittedName>
</protein>
<dbReference type="FunFam" id="1.10.287.370:FF:000003">
    <property type="entry name" value="Prefoldin subunit 6"/>
    <property type="match status" value="1"/>
</dbReference>
<dbReference type="Gene3D" id="1.10.287.370">
    <property type="match status" value="1"/>
</dbReference>
<sequence>MSSSSSSVSHLRALQDRAQTVADAYQKVQNEISTAVEASQRLNAQLSENELVQKEFAQLTPENVVYKLIGSALVKQDQVDARANVDKRLEFIRSEIKRFEQQLTGLKERSDKLQLELVEMQMAMQQQQGGPQAAPATVTA</sequence>
<keyword evidence="3" id="KW-0175">Coiled coil</keyword>
<dbReference type="GeneID" id="38775707"/>
<dbReference type="Proteomes" id="UP000287166">
    <property type="component" value="Unassembled WGS sequence"/>
</dbReference>
<dbReference type="GO" id="GO:0051131">
    <property type="term" value="P:chaperone-mediated protein complex assembly"/>
    <property type="evidence" value="ECO:0007669"/>
    <property type="project" value="TreeGrafter"/>
</dbReference>
<comment type="caution">
    <text evidence="4">The sequence shown here is derived from an EMBL/GenBank/DDBJ whole genome shotgun (WGS) entry which is preliminary data.</text>
</comment>
<dbReference type="GO" id="GO:0051087">
    <property type="term" value="F:protein-folding chaperone binding"/>
    <property type="evidence" value="ECO:0007669"/>
    <property type="project" value="TreeGrafter"/>
</dbReference>
<evidence type="ECO:0000256" key="2">
    <source>
        <dbReference type="ARBA" id="ARBA00023186"/>
    </source>
</evidence>
<gene>
    <name evidence="4" type="ORF">SCP_0116830</name>
</gene>
<dbReference type="FunCoup" id="A0A401G9E5">
    <property type="interactions" value="501"/>
</dbReference>
<evidence type="ECO:0000313" key="5">
    <source>
        <dbReference type="Proteomes" id="UP000287166"/>
    </source>
</evidence>
<feature type="coiled-coil region" evidence="3">
    <location>
        <begin position="82"/>
        <end position="123"/>
    </location>
</feature>
<dbReference type="GO" id="GO:0016272">
    <property type="term" value="C:prefoldin complex"/>
    <property type="evidence" value="ECO:0007669"/>
    <property type="project" value="InterPro"/>
</dbReference>
<accession>A0A401G9E5</accession>
<dbReference type="EMBL" id="BFAD01000001">
    <property type="protein sequence ID" value="GBE78790.1"/>
    <property type="molecule type" value="Genomic_DNA"/>
</dbReference>
<dbReference type="OrthoDB" id="248120at2759"/>
<dbReference type="SUPFAM" id="SSF46579">
    <property type="entry name" value="Prefoldin"/>
    <property type="match status" value="1"/>
</dbReference>
<keyword evidence="2" id="KW-0143">Chaperone</keyword>
<dbReference type="STRING" id="139825.A0A401G9E5"/>
<dbReference type="InterPro" id="IPR002777">
    <property type="entry name" value="PFD_beta-like"/>
</dbReference>
<dbReference type="PANTHER" id="PTHR21431:SF0">
    <property type="entry name" value="PREFOLDIN SUBUNIT 6"/>
    <property type="match status" value="1"/>
</dbReference>
<dbReference type="InterPro" id="IPR009053">
    <property type="entry name" value="Prefoldin"/>
</dbReference>
<evidence type="ECO:0000256" key="1">
    <source>
        <dbReference type="ARBA" id="ARBA00008045"/>
    </source>
</evidence>
<dbReference type="GO" id="GO:0006457">
    <property type="term" value="P:protein folding"/>
    <property type="evidence" value="ECO:0007669"/>
    <property type="project" value="InterPro"/>
</dbReference>
<dbReference type="GO" id="GO:0005737">
    <property type="term" value="C:cytoplasm"/>
    <property type="evidence" value="ECO:0007669"/>
    <property type="project" value="TreeGrafter"/>
</dbReference>
<name>A0A401G9E5_9APHY</name>